<dbReference type="InterPro" id="IPR014825">
    <property type="entry name" value="DNA_alkylation"/>
</dbReference>
<proteinExistence type="predicted"/>
<evidence type="ECO:0000313" key="1">
    <source>
        <dbReference type="EMBL" id="GGX08222.1"/>
    </source>
</evidence>
<dbReference type="SUPFAM" id="SSF48371">
    <property type="entry name" value="ARM repeat"/>
    <property type="match status" value="1"/>
</dbReference>
<name>A0ABQ2XAP9_9BURK</name>
<organism evidence="1 2">
    <name type="scientific">Undibacterium macrobrachii</name>
    <dbReference type="NCBI Taxonomy" id="1119058"/>
    <lineage>
        <taxon>Bacteria</taxon>
        <taxon>Pseudomonadati</taxon>
        <taxon>Pseudomonadota</taxon>
        <taxon>Betaproteobacteria</taxon>
        <taxon>Burkholderiales</taxon>
        <taxon>Oxalobacteraceae</taxon>
        <taxon>Undibacterium</taxon>
    </lineage>
</organism>
<dbReference type="PANTHER" id="PTHR34070">
    <property type="entry name" value="ARMADILLO-TYPE FOLD"/>
    <property type="match status" value="1"/>
</dbReference>
<dbReference type="RefSeq" id="WP_189345234.1">
    <property type="nucleotide sequence ID" value="NZ_BMYT01000002.1"/>
</dbReference>
<comment type="caution">
    <text evidence="1">The sequence shown here is derived from an EMBL/GenBank/DDBJ whole genome shotgun (WGS) entry which is preliminary data.</text>
</comment>
<dbReference type="Gene3D" id="1.25.40.290">
    <property type="entry name" value="ARM repeat domains"/>
    <property type="match status" value="1"/>
</dbReference>
<dbReference type="Proteomes" id="UP000620127">
    <property type="component" value="Unassembled WGS sequence"/>
</dbReference>
<sequence>MLVQEFVHEVQRCLQTNANSEHAPAMRAYMRDQFDFLGIKTPLRRQLLAQIVKPMGKSKFSATEVLQLADLLWELPQREYQYIAIDLLALHKKVLGLQDISALIQLAQKKAWWDSVDGLAAVIGDIVFLSRANSPDAQACMDQALQHASMWVRRIAMTHQLGWRLQTDTTRLFSYALQLAAEEDFFIRKAIGWALRDYARWQPAQVRDFVSAHQMQMSSLSVREALKHL</sequence>
<dbReference type="InterPro" id="IPR016024">
    <property type="entry name" value="ARM-type_fold"/>
</dbReference>
<keyword evidence="2" id="KW-1185">Reference proteome</keyword>
<reference evidence="2" key="1">
    <citation type="journal article" date="2019" name="Int. J. Syst. Evol. Microbiol.">
        <title>The Global Catalogue of Microorganisms (GCM) 10K type strain sequencing project: providing services to taxonomists for standard genome sequencing and annotation.</title>
        <authorList>
            <consortium name="The Broad Institute Genomics Platform"/>
            <consortium name="The Broad Institute Genome Sequencing Center for Infectious Disease"/>
            <person name="Wu L."/>
            <person name="Ma J."/>
        </authorList>
    </citation>
    <scope>NUCLEOTIDE SEQUENCE [LARGE SCALE GENOMIC DNA]</scope>
    <source>
        <strain evidence="2">KCTC 23916</strain>
    </source>
</reference>
<dbReference type="PANTHER" id="PTHR34070:SF1">
    <property type="entry name" value="DNA ALKYLATION REPAIR PROTEIN"/>
    <property type="match status" value="1"/>
</dbReference>
<protein>
    <submittedName>
        <fullName evidence="1">DNA alkylation repair protein</fullName>
    </submittedName>
</protein>
<accession>A0ABQ2XAP9</accession>
<dbReference type="Gene3D" id="1.20.1660.10">
    <property type="entry name" value="Hypothetical protein (EF3068)"/>
    <property type="match status" value="1"/>
</dbReference>
<gene>
    <name evidence="1" type="ORF">GCM10011282_12820</name>
</gene>
<dbReference type="CDD" id="cd07064">
    <property type="entry name" value="AlkD_like_1"/>
    <property type="match status" value="1"/>
</dbReference>
<dbReference type="EMBL" id="BMYT01000002">
    <property type="protein sequence ID" value="GGX08222.1"/>
    <property type="molecule type" value="Genomic_DNA"/>
</dbReference>
<evidence type="ECO:0000313" key="2">
    <source>
        <dbReference type="Proteomes" id="UP000620127"/>
    </source>
</evidence>
<dbReference type="Pfam" id="PF08713">
    <property type="entry name" value="DNA_alkylation"/>
    <property type="match status" value="1"/>
</dbReference>